<evidence type="ECO:0000256" key="9">
    <source>
        <dbReference type="ARBA" id="ARBA00023170"/>
    </source>
</evidence>
<keyword evidence="8" id="KW-1015">Disulfide bond</keyword>
<dbReference type="FunFam" id="2.60.40.10:FF:000370">
    <property type="entry name" value="CMRF35-like molecule 1"/>
    <property type="match status" value="1"/>
</dbReference>
<dbReference type="InterPro" id="IPR036179">
    <property type="entry name" value="Ig-like_dom_sf"/>
</dbReference>
<evidence type="ECO:0000256" key="13">
    <source>
        <dbReference type="SAM" id="SignalP"/>
    </source>
</evidence>
<dbReference type="InterPro" id="IPR003599">
    <property type="entry name" value="Ig_sub"/>
</dbReference>
<accession>A0A8B7BEA5</accession>
<dbReference type="PANTHER" id="PTHR11860:SF101">
    <property type="entry name" value="CMRF35-LIKE MOLECULE 1"/>
    <property type="match status" value="1"/>
</dbReference>
<dbReference type="InterPro" id="IPR013106">
    <property type="entry name" value="Ig_V-set"/>
</dbReference>
<dbReference type="GO" id="GO:0002376">
    <property type="term" value="P:immune system process"/>
    <property type="evidence" value="ECO:0007669"/>
    <property type="project" value="UniProtKB-KW"/>
</dbReference>
<dbReference type="Pfam" id="PF07686">
    <property type="entry name" value="V-set"/>
    <property type="match status" value="1"/>
</dbReference>
<dbReference type="SUPFAM" id="SSF48726">
    <property type="entry name" value="Immunoglobulin"/>
    <property type="match status" value="1"/>
</dbReference>
<gene>
    <name evidence="16" type="primary">LOC103214079</name>
</gene>
<proteinExistence type="inferred from homology"/>
<feature type="domain" description="Immunoglobulin" evidence="14">
    <location>
        <begin position="21"/>
        <end position="122"/>
    </location>
</feature>
<comment type="similarity">
    <text evidence="11">Belongs to the CD300 family.</text>
</comment>
<protein>
    <submittedName>
        <fullName evidence="16">CMRF35-like molecule 7</fullName>
    </submittedName>
</protein>
<name>A0A8B7BEA5_ORYAF</name>
<dbReference type="PANTHER" id="PTHR11860">
    <property type="entry name" value="POLYMERIC-IMMUNOGLOBULIN RECEPTOR"/>
    <property type="match status" value="1"/>
</dbReference>
<dbReference type="Gene3D" id="2.60.40.10">
    <property type="entry name" value="Immunoglobulins"/>
    <property type="match status" value="1"/>
</dbReference>
<keyword evidence="9" id="KW-0675">Receptor</keyword>
<evidence type="ECO:0000313" key="15">
    <source>
        <dbReference type="Proteomes" id="UP000694850"/>
    </source>
</evidence>
<sequence length="192" mass="21974">MWLLTAVLLVSVPGCFSIEGPQCVSGPEQGSVTVKCFYDARWETYNKWWCQGKTWDFCRILIQSTGSEQEVKKDRLTIRDNHTNHFFTVTMEKLRRNDNDTYWCGIEKRGPDLGFQVKVIVSPAPATPNLSSVPLATRTYYLLLAFVKLPILLILFGALLWMKGPWRVPEEHWGQPDYSVLSLHPLTKNTAP</sequence>
<keyword evidence="10" id="KW-0393">Immunoglobulin domain</keyword>
<keyword evidence="7 12" id="KW-0472">Membrane</keyword>
<evidence type="ECO:0000259" key="14">
    <source>
        <dbReference type="SMART" id="SM00409"/>
    </source>
</evidence>
<evidence type="ECO:0000256" key="4">
    <source>
        <dbReference type="ARBA" id="ARBA00022729"/>
    </source>
</evidence>
<keyword evidence="4 13" id="KW-0732">Signal</keyword>
<evidence type="ECO:0000256" key="12">
    <source>
        <dbReference type="SAM" id="Phobius"/>
    </source>
</evidence>
<evidence type="ECO:0000256" key="2">
    <source>
        <dbReference type="ARBA" id="ARBA00022475"/>
    </source>
</evidence>
<keyword evidence="15" id="KW-1185">Reference proteome</keyword>
<keyword evidence="5" id="KW-0391">Immunity</keyword>
<dbReference type="GeneID" id="103214079"/>
<feature type="transmembrane region" description="Helical" evidence="12">
    <location>
        <begin position="140"/>
        <end position="162"/>
    </location>
</feature>
<keyword evidence="2" id="KW-1003">Cell membrane</keyword>
<keyword evidence="3 12" id="KW-0812">Transmembrane</keyword>
<evidence type="ECO:0000313" key="16">
    <source>
        <dbReference type="RefSeq" id="XP_007958072.1"/>
    </source>
</evidence>
<comment type="subcellular location">
    <subcellularLocation>
        <location evidence="1">Cell membrane</location>
        <topology evidence="1">Single-pass type I membrane protein</topology>
    </subcellularLocation>
</comment>
<feature type="signal peptide" evidence="13">
    <location>
        <begin position="1"/>
        <end position="17"/>
    </location>
</feature>
<dbReference type="InterPro" id="IPR050671">
    <property type="entry name" value="CD300_family_receptors"/>
</dbReference>
<reference evidence="16" key="1">
    <citation type="submission" date="2025-08" db="UniProtKB">
        <authorList>
            <consortium name="RefSeq"/>
        </authorList>
    </citation>
    <scope>IDENTIFICATION</scope>
</reference>
<evidence type="ECO:0000256" key="3">
    <source>
        <dbReference type="ARBA" id="ARBA00022692"/>
    </source>
</evidence>
<feature type="chain" id="PRO_5034093889" evidence="13">
    <location>
        <begin position="18"/>
        <end position="192"/>
    </location>
</feature>
<evidence type="ECO:0000256" key="10">
    <source>
        <dbReference type="ARBA" id="ARBA00023319"/>
    </source>
</evidence>
<keyword evidence="6 12" id="KW-1133">Transmembrane helix</keyword>
<dbReference type="Proteomes" id="UP000694850">
    <property type="component" value="Unplaced"/>
</dbReference>
<dbReference type="InterPro" id="IPR013783">
    <property type="entry name" value="Ig-like_fold"/>
</dbReference>
<dbReference type="OrthoDB" id="8920197at2759"/>
<evidence type="ECO:0000256" key="5">
    <source>
        <dbReference type="ARBA" id="ARBA00022859"/>
    </source>
</evidence>
<evidence type="ECO:0000256" key="11">
    <source>
        <dbReference type="ARBA" id="ARBA00043958"/>
    </source>
</evidence>
<organism evidence="15 16">
    <name type="scientific">Orycteropus afer afer</name>
    <dbReference type="NCBI Taxonomy" id="1230840"/>
    <lineage>
        <taxon>Eukaryota</taxon>
        <taxon>Metazoa</taxon>
        <taxon>Chordata</taxon>
        <taxon>Craniata</taxon>
        <taxon>Vertebrata</taxon>
        <taxon>Euteleostomi</taxon>
        <taxon>Mammalia</taxon>
        <taxon>Eutheria</taxon>
        <taxon>Afrotheria</taxon>
        <taxon>Tubulidentata</taxon>
        <taxon>Orycteropodidae</taxon>
        <taxon>Orycteropus</taxon>
    </lineage>
</organism>
<dbReference type="AlphaFoldDB" id="A0A8B7BEA5"/>
<dbReference type="GO" id="GO:0005886">
    <property type="term" value="C:plasma membrane"/>
    <property type="evidence" value="ECO:0007669"/>
    <property type="project" value="UniProtKB-SubCell"/>
</dbReference>
<dbReference type="SMART" id="SM00409">
    <property type="entry name" value="IG"/>
    <property type="match status" value="1"/>
</dbReference>
<evidence type="ECO:0000256" key="1">
    <source>
        <dbReference type="ARBA" id="ARBA00004251"/>
    </source>
</evidence>
<evidence type="ECO:0000256" key="7">
    <source>
        <dbReference type="ARBA" id="ARBA00023136"/>
    </source>
</evidence>
<dbReference type="CDD" id="cd05716">
    <property type="entry name" value="IgV_pIgR_like"/>
    <property type="match status" value="1"/>
</dbReference>
<dbReference type="GO" id="GO:0004888">
    <property type="term" value="F:transmembrane signaling receptor activity"/>
    <property type="evidence" value="ECO:0007669"/>
    <property type="project" value="TreeGrafter"/>
</dbReference>
<evidence type="ECO:0000256" key="6">
    <source>
        <dbReference type="ARBA" id="ARBA00022989"/>
    </source>
</evidence>
<evidence type="ECO:0000256" key="8">
    <source>
        <dbReference type="ARBA" id="ARBA00023157"/>
    </source>
</evidence>
<dbReference type="RefSeq" id="XP_007958072.1">
    <property type="nucleotide sequence ID" value="XM_007959881.1"/>
</dbReference>